<organism evidence="2 3">
    <name type="scientific">Aphanomyces invadans</name>
    <dbReference type="NCBI Taxonomy" id="157072"/>
    <lineage>
        <taxon>Eukaryota</taxon>
        <taxon>Sar</taxon>
        <taxon>Stramenopiles</taxon>
        <taxon>Oomycota</taxon>
        <taxon>Saprolegniomycetes</taxon>
        <taxon>Saprolegniales</taxon>
        <taxon>Verrucalvaceae</taxon>
        <taxon>Aphanomyces</taxon>
    </lineage>
</organism>
<feature type="repeat" description="WD" evidence="1">
    <location>
        <begin position="140"/>
        <end position="184"/>
    </location>
</feature>
<dbReference type="SUPFAM" id="SSF50978">
    <property type="entry name" value="WD40 repeat-like"/>
    <property type="match status" value="1"/>
</dbReference>
<evidence type="ECO:0000313" key="2">
    <source>
        <dbReference type="EMBL" id="RHY22713.1"/>
    </source>
</evidence>
<dbReference type="EMBL" id="QUSY01002019">
    <property type="protein sequence ID" value="RHY22713.1"/>
    <property type="molecule type" value="Genomic_DNA"/>
</dbReference>
<dbReference type="VEuPathDB" id="FungiDB:H310_10047"/>
<evidence type="ECO:0000256" key="1">
    <source>
        <dbReference type="PROSITE-ProRule" id="PRU00221"/>
    </source>
</evidence>
<dbReference type="SMART" id="SM00320">
    <property type="entry name" value="WD40"/>
    <property type="match status" value="3"/>
</dbReference>
<sequence>MFEVKPETLDAETSPSLLSNNLSVSKEIMVRALVFAHLEDVVVLNPKASKLCNKITLVEKAMVYQVLVCNLGGETHLVIATESGCQIWDILGEHLHYSLSLAKELTGDTGSSASKLFSLTLEPGQCKGQSEFALHTTSTIGVHSEPLHALSTPPDETRASVLVSSDDDGVIAVWSLDSSGAPEIKHKLKPTGYPVTCIQAINSTWALTERGDRLKISLAHSFRVGDDLLTGVAFSAQNLVTASYDLNHVKVWKAKA</sequence>
<reference evidence="2 3" key="1">
    <citation type="submission" date="2018-08" db="EMBL/GenBank/DDBJ databases">
        <title>Aphanomyces genome sequencing and annotation.</title>
        <authorList>
            <person name="Minardi D."/>
            <person name="Oidtmann B."/>
            <person name="Van Der Giezen M."/>
            <person name="Studholme D.J."/>
        </authorList>
    </citation>
    <scope>NUCLEOTIDE SEQUENCE [LARGE SCALE GENOMIC DNA]</scope>
    <source>
        <strain evidence="2 3">NJM0002</strain>
    </source>
</reference>
<evidence type="ECO:0000313" key="3">
    <source>
        <dbReference type="Proteomes" id="UP000285060"/>
    </source>
</evidence>
<dbReference type="PROSITE" id="PS50082">
    <property type="entry name" value="WD_REPEATS_2"/>
    <property type="match status" value="1"/>
</dbReference>
<gene>
    <name evidence="2" type="ORF">DYB32_009419</name>
</gene>
<keyword evidence="1" id="KW-0853">WD repeat</keyword>
<dbReference type="Gene3D" id="2.130.10.10">
    <property type="entry name" value="YVTN repeat-like/Quinoprotein amine dehydrogenase"/>
    <property type="match status" value="1"/>
</dbReference>
<dbReference type="InterPro" id="IPR015943">
    <property type="entry name" value="WD40/YVTN_repeat-like_dom_sf"/>
</dbReference>
<accession>A0A3R6VF80</accession>
<protein>
    <submittedName>
        <fullName evidence="2">Uncharacterized protein</fullName>
    </submittedName>
</protein>
<keyword evidence="3" id="KW-1185">Reference proteome</keyword>
<comment type="caution">
    <text evidence="2">The sequence shown here is derived from an EMBL/GenBank/DDBJ whole genome shotgun (WGS) entry which is preliminary data.</text>
</comment>
<dbReference type="InterPro" id="IPR036322">
    <property type="entry name" value="WD40_repeat_dom_sf"/>
</dbReference>
<dbReference type="InterPro" id="IPR001680">
    <property type="entry name" value="WD40_rpt"/>
</dbReference>
<name>A0A3R6VF80_9STRA</name>
<dbReference type="Proteomes" id="UP000285060">
    <property type="component" value="Unassembled WGS sequence"/>
</dbReference>
<proteinExistence type="predicted"/>
<dbReference type="AlphaFoldDB" id="A0A3R6VF80"/>